<evidence type="ECO:0000259" key="9">
    <source>
        <dbReference type="PROSITE" id="PS51379"/>
    </source>
</evidence>
<feature type="domain" description="4Fe-4S ferredoxin-type" evidence="9">
    <location>
        <begin position="215"/>
        <end position="245"/>
    </location>
</feature>
<evidence type="ECO:0000313" key="10">
    <source>
        <dbReference type="EMBL" id="VBB46263.1"/>
    </source>
</evidence>
<feature type="domain" description="4Fe-4S ferredoxin-type" evidence="9">
    <location>
        <begin position="264"/>
        <end position="295"/>
    </location>
</feature>
<dbReference type="InterPro" id="IPR013542">
    <property type="entry name" value="QueG_DUF1730"/>
</dbReference>
<evidence type="ECO:0000256" key="3">
    <source>
        <dbReference type="ARBA" id="ARBA00022694"/>
    </source>
</evidence>
<dbReference type="GO" id="GO:0051539">
    <property type="term" value="F:4 iron, 4 sulfur cluster binding"/>
    <property type="evidence" value="ECO:0007669"/>
    <property type="project" value="UniProtKB-KW"/>
</dbReference>
<dbReference type="SUPFAM" id="SSF46548">
    <property type="entry name" value="alpha-helical ferredoxin"/>
    <property type="match status" value="1"/>
</dbReference>
<accession>A0A653ADW3</accession>
<gene>
    <name evidence="10" type="ORF">TRIP_B40181</name>
</gene>
<evidence type="ECO:0000256" key="4">
    <source>
        <dbReference type="ARBA" id="ARBA00022723"/>
    </source>
</evidence>
<evidence type="ECO:0000256" key="7">
    <source>
        <dbReference type="ARBA" id="ARBA00023004"/>
    </source>
</evidence>
<dbReference type="PANTHER" id="PTHR30002">
    <property type="entry name" value="EPOXYQUEUOSINE REDUCTASE"/>
    <property type="match status" value="1"/>
</dbReference>
<organism evidence="10">
    <name type="scientific">Uncultured Desulfatiglans sp</name>
    <dbReference type="NCBI Taxonomy" id="1748965"/>
    <lineage>
        <taxon>Bacteria</taxon>
        <taxon>Pseudomonadati</taxon>
        <taxon>Thermodesulfobacteriota</taxon>
        <taxon>Desulfobacteria</taxon>
        <taxon>Desulfatiglandales</taxon>
        <taxon>Desulfatiglandaceae</taxon>
        <taxon>Desulfatiglans</taxon>
        <taxon>environmental samples</taxon>
    </lineage>
</organism>
<dbReference type="PROSITE" id="PS51379">
    <property type="entry name" value="4FE4S_FER_2"/>
    <property type="match status" value="2"/>
</dbReference>
<keyword evidence="6" id="KW-0560">Oxidoreductase</keyword>
<keyword evidence="4" id="KW-0479">Metal-binding</keyword>
<keyword evidence="8" id="KW-0411">Iron-sulfur</keyword>
<sequence>MGRRPCSRTCPLVDLCYVPQVFQHAEIVYIRMMREGSPSTNPPDRAVFERKAKERGFLGVGFSPAEAPLYLDTFLEWIAADRHAGMHWMAKHAELRRHPAALLEGCRTVISLAYPYSPRKPVTTDSFEAARFTEPRLPDYHNRLRKHARPLLDLLRSWDPRSRNRICIDSAPILERSFALRAGVGFIGKNNLLIVPGYGSYVFLLEILTTIPLTPTLSTPPKDQCGSCNRCVEACPSGALSGPRLFDASLCLSYRTIESRDPLGANAAEAARDCFFGCDVCQEVCPFNPPPGTEDPCLPGAADILAMDTEAFAARFGTSAFARAGLEKIKGNLLAIVQSGSTRRRG</sequence>
<keyword evidence="3" id="KW-0819">tRNA processing</keyword>
<dbReference type="Gene3D" id="3.30.70.20">
    <property type="match status" value="1"/>
</dbReference>
<dbReference type="InterPro" id="IPR004453">
    <property type="entry name" value="QueG"/>
</dbReference>
<evidence type="ECO:0000256" key="5">
    <source>
        <dbReference type="ARBA" id="ARBA00022785"/>
    </source>
</evidence>
<evidence type="ECO:0000256" key="8">
    <source>
        <dbReference type="ARBA" id="ARBA00023014"/>
    </source>
</evidence>
<protein>
    <submittedName>
        <fullName evidence="10">Putative iron-sulfur cluster-binding protein</fullName>
    </submittedName>
</protein>
<dbReference type="NCBIfam" id="TIGR00276">
    <property type="entry name" value="tRNA epoxyqueuosine(34) reductase QueG"/>
    <property type="match status" value="1"/>
</dbReference>
<dbReference type="GO" id="GO:0008616">
    <property type="term" value="P:tRNA queuosine(34) biosynthetic process"/>
    <property type="evidence" value="ECO:0007669"/>
    <property type="project" value="UniProtKB-KW"/>
</dbReference>
<keyword evidence="1" id="KW-0004">4Fe-4S</keyword>
<dbReference type="GO" id="GO:0046872">
    <property type="term" value="F:metal ion binding"/>
    <property type="evidence" value="ECO:0007669"/>
    <property type="project" value="UniProtKB-KW"/>
</dbReference>
<evidence type="ECO:0000256" key="2">
    <source>
        <dbReference type="ARBA" id="ARBA00022490"/>
    </source>
</evidence>
<dbReference type="InterPro" id="IPR017900">
    <property type="entry name" value="4Fe4S_Fe_S_CS"/>
</dbReference>
<evidence type="ECO:0000256" key="1">
    <source>
        <dbReference type="ARBA" id="ARBA00022485"/>
    </source>
</evidence>
<evidence type="ECO:0000256" key="6">
    <source>
        <dbReference type="ARBA" id="ARBA00023002"/>
    </source>
</evidence>
<proteinExistence type="predicted"/>
<dbReference type="PROSITE" id="PS00198">
    <property type="entry name" value="4FE4S_FER_1"/>
    <property type="match status" value="1"/>
</dbReference>
<reference evidence="10" key="1">
    <citation type="submission" date="2018-07" db="EMBL/GenBank/DDBJ databases">
        <authorList>
            <consortium name="Genoscope - CEA"/>
            <person name="William W."/>
        </authorList>
    </citation>
    <scope>NUCLEOTIDE SEQUENCE</scope>
    <source>
        <strain evidence="10">IK1</strain>
    </source>
</reference>
<dbReference type="EMBL" id="UPXX01000031">
    <property type="protein sequence ID" value="VBB46263.1"/>
    <property type="molecule type" value="Genomic_DNA"/>
</dbReference>
<dbReference type="InterPro" id="IPR017896">
    <property type="entry name" value="4Fe4S_Fe-S-bd"/>
</dbReference>
<dbReference type="GO" id="GO:0052693">
    <property type="term" value="F:epoxyqueuosine reductase activity"/>
    <property type="evidence" value="ECO:0007669"/>
    <property type="project" value="TreeGrafter"/>
</dbReference>
<keyword evidence="2" id="KW-0963">Cytoplasm</keyword>
<dbReference type="AlphaFoldDB" id="A0A653ADW3"/>
<keyword evidence="5" id="KW-0671">Queuosine biosynthesis</keyword>
<dbReference type="Pfam" id="PF13484">
    <property type="entry name" value="Fer4_16"/>
    <property type="match status" value="1"/>
</dbReference>
<name>A0A653ADW3_UNCDX</name>
<dbReference type="Pfam" id="PF08331">
    <property type="entry name" value="QueG_DUF1730"/>
    <property type="match status" value="1"/>
</dbReference>
<keyword evidence="7" id="KW-0408">Iron</keyword>
<dbReference type="PANTHER" id="PTHR30002:SF4">
    <property type="entry name" value="EPOXYQUEUOSINE REDUCTASE"/>
    <property type="match status" value="1"/>
</dbReference>